<keyword evidence="2" id="KW-1185">Reference proteome</keyword>
<protein>
    <submittedName>
        <fullName evidence="1">Uncharacterized protein</fullName>
    </submittedName>
</protein>
<reference evidence="1 2" key="1">
    <citation type="submission" date="2014-04" db="EMBL/GenBank/DDBJ databases">
        <authorList>
            <consortium name="DOE Joint Genome Institute"/>
            <person name="Kuo A."/>
            <person name="Tarkka M."/>
            <person name="Buscot F."/>
            <person name="Kohler A."/>
            <person name="Nagy L.G."/>
            <person name="Floudas D."/>
            <person name="Copeland A."/>
            <person name="Barry K.W."/>
            <person name="Cichocki N."/>
            <person name="Veneault-Fourrey C."/>
            <person name="LaButti K."/>
            <person name="Lindquist E.A."/>
            <person name="Lipzen A."/>
            <person name="Lundell T."/>
            <person name="Morin E."/>
            <person name="Murat C."/>
            <person name="Sun H."/>
            <person name="Tunlid A."/>
            <person name="Henrissat B."/>
            <person name="Grigoriev I.V."/>
            <person name="Hibbett D.S."/>
            <person name="Martin F."/>
            <person name="Nordberg H.P."/>
            <person name="Cantor M.N."/>
            <person name="Hua S.X."/>
        </authorList>
    </citation>
    <scope>NUCLEOTIDE SEQUENCE [LARGE SCALE GENOMIC DNA]</scope>
    <source>
        <strain evidence="1 2">F 1598</strain>
    </source>
</reference>
<dbReference type="EMBL" id="KN832994">
    <property type="protein sequence ID" value="KIM82500.1"/>
    <property type="molecule type" value="Genomic_DNA"/>
</dbReference>
<evidence type="ECO:0000313" key="1">
    <source>
        <dbReference type="EMBL" id="KIM82500.1"/>
    </source>
</evidence>
<dbReference type="Proteomes" id="UP000054166">
    <property type="component" value="Unassembled WGS sequence"/>
</dbReference>
<dbReference type="AlphaFoldDB" id="A0A0C3FCR3"/>
<evidence type="ECO:0000313" key="2">
    <source>
        <dbReference type="Proteomes" id="UP000054166"/>
    </source>
</evidence>
<dbReference type="HOGENOM" id="CLU_2574700_0_0_1"/>
<accession>A0A0C3FCR3</accession>
<dbReference type="InParanoid" id="A0A0C3FCR3"/>
<proteinExistence type="predicted"/>
<sequence length="81" mass="8725">MKNEKVSALIELELVSAARANLTLQASARRRSIAKSSPKLTVINERGSITERDRILRRSTTASAICLLSANNALGSFDPNG</sequence>
<organism evidence="1 2">
    <name type="scientific">Piloderma croceum (strain F 1598)</name>
    <dbReference type="NCBI Taxonomy" id="765440"/>
    <lineage>
        <taxon>Eukaryota</taxon>
        <taxon>Fungi</taxon>
        <taxon>Dikarya</taxon>
        <taxon>Basidiomycota</taxon>
        <taxon>Agaricomycotina</taxon>
        <taxon>Agaricomycetes</taxon>
        <taxon>Agaricomycetidae</taxon>
        <taxon>Atheliales</taxon>
        <taxon>Atheliaceae</taxon>
        <taxon>Piloderma</taxon>
    </lineage>
</organism>
<gene>
    <name evidence="1" type="ORF">PILCRDRAFT_464432</name>
</gene>
<name>A0A0C3FCR3_PILCF</name>
<reference evidence="2" key="2">
    <citation type="submission" date="2015-01" db="EMBL/GenBank/DDBJ databases">
        <title>Evolutionary Origins and Diversification of the Mycorrhizal Mutualists.</title>
        <authorList>
            <consortium name="DOE Joint Genome Institute"/>
            <consortium name="Mycorrhizal Genomics Consortium"/>
            <person name="Kohler A."/>
            <person name="Kuo A."/>
            <person name="Nagy L.G."/>
            <person name="Floudas D."/>
            <person name="Copeland A."/>
            <person name="Barry K.W."/>
            <person name="Cichocki N."/>
            <person name="Veneault-Fourrey C."/>
            <person name="LaButti K."/>
            <person name="Lindquist E.A."/>
            <person name="Lipzen A."/>
            <person name="Lundell T."/>
            <person name="Morin E."/>
            <person name="Murat C."/>
            <person name="Riley R."/>
            <person name="Ohm R."/>
            <person name="Sun H."/>
            <person name="Tunlid A."/>
            <person name="Henrissat B."/>
            <person name="Grigoriev I.V."/>
            <person name="Hibbett D.S."/>
            <person name="Martin F."/>
        </authorList>
    </citation>
    <scope>NUCLEOTIDE SEQUENCE [LARGE SCALE GENOMIC DNA]</scope>
    <source>
        <strain evidence="2">F 1598</strain>
    </source>
</reference>